<protein>
    <submittedName>
        <fullName evidence="1">Uncharacterized protein</fullName>
    </submittedName>
</protein>
<dbReference type="EMBL" id="BART01000213">
    <property type="protein sequence ID" value="GAG67774.1"/>
    <property type="molecule type" value="Genomic_DNA"/>
</dbReference>
<organism evidence="1">
    <name type="scientific">marine sediment metagenome</name>
    <dbReference type="NCBI Taxonomy" id="412755"/>
    <lineage>
        <taxon>unclassified sequences</taxon>
        <taxon>metagenomes</taxon>
        <taxon>ecological metagenomes</taxon>
    </lineage>
</organism>
<comment type="caution">
    <text evidence="1">The sequence shown here is derived from an EMBL/GenBank/DDBJ whole genome shotgun (WGS) entry which is preliminary data.</text>
</comment>
<proteinExistence type="predicted"/>
<name>X0ZEQ7_9ZZZZ</name>
<accession>X0ZEQ7</accession>
<evidence type="ECO:0000313" key="1">
    <source>
        <dbReference type="EMBL" id="GAG67774.1"/>
    </source>
</evidence>
<sequence>MMYRGFILLRTDNKKIKDFFEDIFKDIPILIKINENVNVKELLESSIKAVLLDADCKDSERLFNEFSKRDVGIISIGKDADMKWPFNKDEILEIIEKTEVYIPEIKKFNIKLNLSEAISSLKKKSLDRKKINEEIIKKYLESNKGVKDDDKKSLSNILKSKLDNQLISEKVDKDKKKEVKKSDLKTKVSGFFSPFKERGLKRKKSKEAIVKEFLDENKKDSKILEKKEKVTVNTEKIDSKSKNMSILVLEIKDEEELNY</sequence>
<gene>
    <name evidence="1" type="ORF">S01H4_01230</name>
</gene>
<dbReference type="AlphaFoldDB" id="X0ZEQ7"/>
<reference evidence="1" key="1">
    <citation type="journal article" date="2014" name="Front. Microbiol.">
        <title>High frequency of phylogenetically diverse reductive dehalogenase-homologous genes in deep subseafloor sedimentary metagenomes.</title>
        <authorList>
            <person name="Kawai M."/>
            <person name="Futagami T."/>
            <person name="Toyoda A."/>
            <person name="Takaki Y."/>
            <person name="Nishi S."/>
            <person name="Hori S."/>
            <person name="Arai W."/>
            <person name="Tsubouchi T."/>
            <person name="Morono Y."/>
            <person name="Uchiyama I."/>
            <person name="Ito T."/>
            <person name="Fujiyama A."/>
            <person name="Inagaki F."/>
            <person name="Takami H."/>
        </authorList>
    </citation>
    <scope>NUCLEOTIDE SEQUENCE</scope>
    <source>
        <strain evidence="1">Expedition CK06-06</strain>
    </source>
</reference>